<dbReference type="InterPro" id="IPR006501">
    <property type="entry name" value="Pectinesterase_inhib_dom"/>
</dbReference>
<evidence type="ECO:0000259" key="5">
    <source>
        <dbReference type="SMART" id="SM00856"/>
    </source>
</evidence>
<keyword evidence="7" id="KW-1185">Reference proteome</keyword>
<gene>
    <name evidence="6" type="ORF">RJ641_025165</name>
</gene>
<evidence type="ECO:0000256" key="3">
    <source>
        <dbReference type="ARBA" id="ARBA00038471"/>
    </source>
</evidence>
<feature type="chain" id="PRO_5042958127" evidence="4">
    <location>
        <begin position="28"/>
        <end position="171"/>
    </location>
</feature>
<dbReference type="InterPro" id="IPR052421">
    <property type="entry name" value="PCW_Enzyme_Inhibitor"/>
</dbReference>
<sequence length="171" mass="18514">MSSRPSMSPKFFILFHVVFSVIVASQGDPVEDICNKTPYPNLCTSIAKEAGVKEADAKKIGLAVFEKDNAKAIETLNFIKQLLNQKPDPSILKPLQDCSGSYEAVVTEMGPIRDGLALGNPKFAEQYANSCATEANNCEGYFPPSKSPLTDKNKDVHDLSAVIATLAHLLL</sequence>
<dbReference type="Pfam" id="PF04043">
    <property type="entry name" value="PMEI"/>
    <property type="match status" value="1"/>
</dbReference>
<dbReference type="GO" id="GO:0004857">
    <property type="term" value="F:enzyme inhibitor activity"/>
    <property type="evidence" value="ECO:0007669"/>
    <property type="project" value="InterPro"/>
</dbReference>
<dbReference type="PANTHER" id="PTHR36710">
    <property type="entry name" value="PECTINESTERASE INHIBITOR-LIKE"/>
    <property type="match status" value="1"/>
</dbReference>
<keyword evidence="1 4" id="KW-0732">Signal</keyword>
<comment type="similarity">
    <text evidence="3">Belongs to the PMEI family.</text>
</comment>
<feature type="signal peptide" evidence="4">
    <location>
        <begin position="1"/>
        <end position="27"/>
    </location>
</feature>
<dbReference type="InterPro" id="IPR035513">
    <property type="entry name" value="Invertase/methylesterase_inhib"/>
</dbReference>
<comment type="caution">
    <text evidence="6">The sequence shown here is derived from an EMBL/GenBank/DDBJ whole genome shotgun (WGS) entry which is preliminary data.</text>
</comment>
<organism evidence="6 7">
    <name type="scientific">Dillenia turbinata</name>
    <dbReference type="NCBI Taxonomy" id="194707"/>
    <lineage>
        <taxon>Eukaryota</taxon>
        <taxon>Viridiplantae</taxon>
        <taxon>Streptophyta</taxon>
        <taxon>Embryophyta</taxon>
        <taxon>Tracheophyta</taxon>
        <taxon>Spermatophyta</taxon>
        <taxon>Magnoliopsida</taxon>
        <taxon>eudicotyledons</taxon>
        <taxon>Gunneridae</taxon>
        <taxon>Pentapetalae</taxon>
        <taxon>Dilleniales</taxon>
        <taxon>Dilleniaceae</taxon>
        <taxon>Dillenia</taxon>
    </lineage>
</organism>
<protein>
    <submittedName>
        <fullName evidence="6">Pectinesterase inhibitor domain</fullName>
    </submittedName>
</protein>
<evidence type="ECO:0000256" key="4">
    <source>
        <dbReference type="SAM" id="SignalP"/>
    </source>
</evidence>
<feature type="domain" description="Pectinesterase inhibitor" evidence="5">
    <location>
        <begin position="25"/>
        <end position="166"/>
    </location>
</feature>
<name>A0AAN8W0B7_9MAGN</name>
<dbReference type="Gene3D" id="1.20.140.40">
    <property type="entry name" value="Invertase/pectin methylesterase inhibitor family protein"/>
    <property type="match status" value="1"/>
</dbReference>
<dbReference type="EMBL" id="JBAMMX010000003">
    <property type="protein sequence ID" value="KAK6944063.1"/>
    <property type="molecule type" value="Genomic_DNA"/>
</dbReference>
<evidence type="ECO:0000256" key="1">
    <source>
        <dbReference type="ARBA" id="ARBA00022729"/>
    </source>
</evidence>
<evidence type="ECO:0000313" key="7">
    <source>
        <dbReference type="Proteomes" id="UP001370490"/>
    </source>
</evidence>
<accession>A0AAN8W0B7</accession>
<dbReference type="PANTHER" id="PTHR36710:SF18">
    <property type="entry name" value="PECTINESTERASE INHIBITOR 5-RELATED"/>
    <property type="match status" value="1"/>
</dbReference>
<evidence type="ECO:0000313" key="6">
    <source>
        <dbReference type="EMBL" id="KAK6944063.1"/>
    </source>
</evidence>
<dbReference type="SUPFAM" id="SSF101148">
    <property type="entry name" value="Plant invertase/pectin methylesterase inhibitor"/>
    <property type="match status" value="1"/>
</dbReference>
<keyword evidence="2" id="KW-1015">Disulfide bond</keyword>
<dbReference type="Proteomes" id="UP001370490">
    <property type="component" value="Unassembled WGS sequence"/>
</dbReference>
<dbReference type="AlphaFoldDB" id="A0AAN8W0B7"/>
<evidence type="ECO:0000256" key="2">
    <source>
        <dbReference type="ARBA" id="ARBA00023157"/>
    </source>
</evidence>
<dbReference type="NCBIfam" id="TIGR01614">
    <property type="entry name" value="PME_inhib"/>
    <property type="match status" value="1"/>
</dbReference>
<reference evidence="6 7" key="1">
    <citation type="submission" date="2023-12" db="EMBL/GenBank/DDBJ databases">
        <title>A high-quality genome assembly for Dillenia turbinata (Dilleniales).</title>
        <authorList>
            <person name="Chanderbali A."/>
        </authorList>
    </citation>
    <scope>NUCLEOTIDE SEQUENCE [LARGE SCALE GENOMIC DNA]</scope>
    <source>
        <strain evidence="6">LSX21</strain>
        <tissue evidence="6">Leaf</tissue>
    </source>
</reference>
<dbReference type="SMART" id="SM00856">
    <property type="entry name" value="PMEI"/>
    <property type="match status" value="1"/>
</dbReference>
<proteinExistence type="inferred from homology"/>